<dbReference type="OrthoDB" id="10018316at2759"/>
<evidence type="ECO:0000313" key="1">
    <source>
        <dbReference type="EMBL" id="ETO37052.1"/>
    </source>
</evidence>
<evidence type="ECO:0000313" key="2">
    <source>
        <dbReference type="Proteomes" id="UP000023152"/>
    </source>
</evidence>
<dbReference type="Proteomes" id="UP000023152">
    <property type="component" value="Unassembled WGS sequence"/>
</dbReference>
<name>X6PH74_RETFI</name>
<comment type="caution">
    <text evidence="1">The sequence shown here is derived from an EMBL/GenBank/DDBJ whole genome shotgun (WGS) entry which is preliminary data.</text>
</comment>
<dbReference type="InterPro" id="IPR036322">
    <property type="entry name" value="WD40_repeat_dom_sf"/>
</dbReference>
<reference evidence="1 2" key="1">
    <citation type="journal article" date="2013" name="Curr. Biol.">
        <title>The Genome of the Foraminiferan Reticulomyxa filosa.</title>
        <authorList>
            <person name="Glockner G."/>
            <person name="Hulsmann N."/>
            <person name="Schleicher M."/>
            <person name="Noegel A.A."/>
            <person name="Eichinger L."/>
            <person name="Gallinger C."/>
            <person name="Pawlowski J."/>
            <person name="Sierra R."/>
            <person name="Euteneuer U."/>
            <person name="Pillet L."/>
            <person name="Moustafa A."/>
            <person name="Platzer M."/>
            <person name="Groth M."/>
            <person name="Szafranski K."/>
            <person name="Schliwa M."/>
        </authorList>
    </citation>
    <scope>NUCLEOTIDE SEQUENCE [LARGE SCALE GENOMIC DNA]</scope>
</reference>
<keyword evidence="2" id="KW-1185">Reference proteome</keyword>
<dbReference type="EMBL" id="ASPP01000006">
    <property type="protein sequence ID" value="ETO37052.1"/>
    <property type="molecule type" value="Genomic_DNA"/>
</dbReference>
<protein>
    <submittedName>
        <fullName evidence="1">Uncharacterized protein</fullName>
    </submittedName>
</protein>
<gene>
    <name evidence="1" type="ORF">RFI_00009</name>
</gene>
<dbReference type="AlphaFoldDB" id="X6PH74"/>
<organism evidence="1 2">
    <name type="scientific">Reticulomyxa filosa</name>
    <dbReference type="NCBI Taxonomy" id="46433"/>
    <lineage>
        <taxon>Eukaryota</taxon>
        <taxon>Sar</taxon>
        <taxon>Rhizaria</taxon>
        <taxon>Retaria</taxon>
        <taxon>Foraminifera</taxon>
        <taxon>Monothalamids</taxon>
        <taxon>Reticulomyxidae</taxon>
        <taxon>Reticulomyxa</taxon>
    </lineage>
</organism>
<accession>X6PH74</accession>
<sequence length="241" mass="28194">MSVCNLRDWQSSQSCALITGHKDGVLRFWSLYIPNGSKDVLEQKQIHHSTPKTEHSEDNVTIGVTDSDASHYFVPKLPSYQKRRITPDLNLFQYNSKYNDTYKTTSLKQLEGDTTLRLKCMCTKTNKEHRQVTQIYASTLTHQFLWTSDTAGKIWQWEIRKEGPNLLFIFIFLYSLQKCGEKKDEKKFFFLDDFISQIVQNAINYLLSLREDIIAENVDKSFAIAAPLIKLYYQRWDLTNL</sequence>
<dbReference type="SUPFAM" id="SSF50978">
    <property type="entry name" value="WD40 repeat-like"/>
    <property type="match status" value="1"/>
</dbReference>
<proteinExistence type="predicted"/>